<dbReference type="AlphaFoldDB" id="A0AAW0YHJ7"/>
<proteinExistence type="predicted"/>
<feature type="compositionally biased region" description="Low complexity" evidence="1">
    <location>
        <begin position="1"/>
        <end position="22"/>
    </location>
</feature>
<feature type="compositionally biased region" description="Low complexity" evidence="1">
    <location>
        <begin position="43"/>
        <end position="53"/>
    </location>
</feature>
<organism evidence="2 3">
    <name type="scientific">Kwoniella newhampshirensis</name>
    <dbReference type="NCBI Taxonomy" id="1651941"/>
    <lineage>
        <taxon>Eukaryota</taxon>
        <taxon>Fungi</taxon>
        <taxon>Dikarya</taxon>
        <taxon>Basidiomycota</taxon>
        <taxon>Agaricomycotina</taxon>
        <taxon>Tremellomycetes</taxon>
        <taxon>Tremellales</taxon>
        <taxon>Cryptococcaceae</taxon>
        <taxon>Kwoniella</taxon>
    </lineage>
</organism>
<reference evidence="2 3" key="1">
    <citation type="journal article" date="2024" name="bioRxiv">
        <title>Comparative genomics of Cryptococcus and Kwoniella reveals pathogenesis evolution and contrasting karyotype dynamics via intercentromeric recombination or chromosome fusion.</title>
        <authorList>
            <person name="Coelho M.A."/>
            <person name="David-Palma M."/>
            <person name="Shea T."/>
            <person name="Bowers K."/>
            <person name="McGinley-Smith S."/>
            <person name="Mohammad A.W."/>
            <person name="Gnirke A."/>
            <person name="Yurkov A.M."/>
            <person name="Nowrousian M."/>
            <person name="Sun S."/>
            <person name="Cuomo C.A."/>
            <person name="Heitman J."/>
        </authorList>
    </citation>
    <scope>NUCLEOTIDE SEQUENCE [LARGE SCALE GENOMIC DNA]</scope>
    <source>
        <strain evidence="2 3">CBS 13917</strain>
    </source>
</reference>
<dbReference type="Proteomes" id="UP001388673">
    <property type="component" value="Unassembled WGS sequence"/>
</dbReference>
<dbReference type="EMBL" id="JBCAWK010000011">
    <property type="protein sequence ID" value="KAK8846804.1"/>
    <property type="molecule type" value="Genomic_DNA"/>
</dbReference>
<feature type="compositionally biased region" description="Acidic residues" evidence="1">
    <location>
        <begin position="64"/>
        <end position="73"/>
    </location>
</feature>
<sequence length="126" mass="13256">MGKPESLAAVSVPASSSSPDVATRSADPVLRSDKADEIDAPASSDSSEIVSDSRPAPSPALNDIGEEWDEEGLIEGQGEELPSYVLASLPELEAGRTYETCVFNRAWIEMAGDREFAEAVAEGRSG</sequence>
<protein>
    <submittedName>
        <fullName evidence="2">Uncharacterized protein</fullName>
    </submittedName>
</protein>
<comment type="caution">
    <text evidence="2">The sequence shown here is derived from an EMBL/GenBank/DDBJ whole genome shotgun (WGS) entry which is preliminary data.</text>
</comment>
<dbReference type="RefSeq" id="XP_066800754.1">
    <property type="nucleotide sequence ID" value="XM_066948981.1"/>
</dbReference>
<feature type="region of interest" description="Disordered" evidence="1">
    <location>
        <begin position="1"/>
        <end position="76"/>
    </location>
</feature>
<name>A0AAW0YHJ7_9TREE</name>
<evidence type="ECO:0000313" key="3">
    <source>
        <dbReference type="Proteomes" id="UP001388673"/>
    </source>
</evidence>
<gene>
    <name evidence="2" type="ORF">IAR55_005892</name>
</gene>
<dbReference type="GeneID" id="92183150"/>
<accession>A0AAW0YHJ7</accession>
<dbReference type="KEGG" id="kne:92183150"/>
<evidence type="ECO:0000256" key="1">
    <source>
        <dbReference type="SAM" id="MobiDB-lite"/>
    </source>
</evidence>
<keyword evidence="3" id="KW-1185">Reference proteome</keyword>
<evidence type="ECO:0000313" key="2">
    <source>
        <dbReference type="EMBL" id="KAK8846804.1"/>
    </source>
</evidence>